<dbReference type="PRINTS" id="PR00452">
    <property type="entry name" value="SH3DOMAIN"/>
</dbReference>
<dbReference type="OMA" id="KFDESWW"/>
<dbReference type="GO" id="GO:0005884">
    <property type="term" value="C:actin filament"/>
    <property type="evidence" value="ECO:0007669"/>
    <property type="project" value="TreeGrafter"/>
</dbReference>
<feature type="compositionally biased region" description="Basic and acidic residues" evidence="5">
    <location>
        <begin position="312"/>
        <end position="362"/>
    </location>
</feature>
<dbReference type="FunFam" id="2.30.30.40:FF:000398">
    <property type="entry name" value="Hematopoietic cell-specific Lyn substrate 1"/>
    <property type="match status" value="1"/>
</dbReference>
<evidence type="ECO:0000256" key="4">
    <source>
        <dbReference type="PROSITE-ProRule" id="PRU00192"/>
    </source>
</evidence>
<feature type="compositionally biased region" description="Pro residues" evidence="5">
    <location>
        <begin position="363"/>
        <end position="379"/>
    </location>
</feature>
<dbReference type="GO" id="GO:0030427">
    <property type="term" value="C:site of polarized growth"/>
    <property type="evidence" value="ECO:0007669"/>
    <property type="project" value="TreeGrafter"/>
</dbReference>
<name>A0A3P8TSH5_AMPPE</name>
<evidence type="ECO:0000259" key="6">
    <source>
        <dbReference type="PROSITE" id="PS50002"/>
    </source>
</evidence>
<dbReference type="PANTHER" id="PTHR10829">
    <property type="entry name" value="CORTACTIN AND DREBRIN"/>
    <property type="match status" value="1"/>
</dbReference>
<feature type="compositionally biased region" description="Acidic residues" evidence="5">
    <location>
        <begin position="17"/>
        <end position="33"/>
    </location>
</feature>
<dbReference type="Ensembl" id="ENSAPET00000028740.1">
    <property type="protein sequence ID" value="ENSAPEP00000027999.1"/>
    <property type="gene ID" value="ENSAPEG00000019883.1"/>
</dbReference>
<evidence type="ECO:0000256" key="1">
    <source>
        <dbReference type="ARBA" id="ARBA00022443"/>
    </source>
</evidence>
<reference evidence="7" key="2">
    <citation type="submission" date="2025-08" db="UniProtKB">
        <authorList>
            <consortium name="Ensembl"/>
        </authorList>
    </citation>
    <scope>IDENTIFICATION</scope>
</reference>
<dbReference type="GO" id="GO:0030833">
    <property type="term" value="P:regulation of actin filament polymerization"/>
    <property type="evidence" value="ECO:0007669"/>
    <property type="project" value="TreeGrafter"/>
</dbReference>
<dbReference type="PANTHER" id="PTHR10829:SF5">
    <property type="entry name" value="HEMATOPOIETIC LINEAGE CELL-SPECIFIC PROTEIN"/>
    <property type="match status" value="1"/>
</dbReference>
<dbReference type="STRING" id="161767.ENSAPEP00000027999"/>
<feature type="compositionally biased region" description="Acidic residues" evidence="5">
    <location>
        <begin position="426"/>
        <end position="437"/>
    </location>
</feature>
<dbReference type="InterPro" id="IPR036028">
    <property type="entry name" value="SH3-like_dom_sf"/>
</dbReference>
<accession>A0A3P8TSH5</accession>
<evidence type="ECO:0000256" key="2">
    <source>
        <dbReference type="ARBA" id="ARBA00022553"/>
    </source>
</evidence>
<dbReference type="GO" id="GO:0005886">
    <property type="term" value="C:plasma membrane"/>
    <property type="evidence" value="ECO:0007669"/>
    <property type="project" value="TreeGrafter"/>
</dbReference>
<dbReference type="SMART" id="SM00326">
    <property type="entry name" value="SH3"/>
    <property type="match status" value="1"/>
</dbReference>
<evidence type="ECO:0000256" key="3">
    <source>
        <dbReference type="ARBA" id="ARBA00022737"/>
    </source>
</evidence>
<dbReference type="GO" id="GO:0030864">
    <property type="term" value="C:cortical actin cytoskeleton"/>
    <property type="evidence" value="ECO:0007669"/>
    <property type="project" value="TreeGrafter"/>
</dbReference>
<reference evidence="7" key="3">
    <citation type="submission" date="2025-09" db="UniProtKB">
        <authorList>
            <consortium name="Ensembl"/>
        </authorList>
    </citation>
    <scope>IDENTIFICATION</scope>
</reference>
<dbReference type="AlphaFoldDB" id="A0A3P8TSH5"/>
<evidence type="ECO:0000313" key="7">
    <source>
        <dbReference type="Ensembl" id="ENSAPEP00000027999.1"/>
    </source>
</evidence>
<keyword evidence="3" id="KW-0677">Repeat</keyword>
<dbReference type="InterPro" id="IPR001452">
    <property type="entry name" value="SH3_domain"/>
</dbReference>
<organism evidence="7 8">
    <name type="scientific">Amphiprion percula</name>
    <name type="common">Orange clownfish</name>
    <name type="synonym">Lutjanus percula</name>
    <dbReference type="NCBI Taxonomy" id="161767"/>
    <lineage>
        <taxon>Eukaryota</taxon>
        <taxon>Metazoa</taxon>
        <taxon>Chordata</taxon>
        <taxon>Craniata</taxon>
        <taxon>Vertebrata</taxon>
        <taxon>Euteleostomi</taxon>
        <taxon>Actinopterygii</taxon>
        <taxon>Neopterygii</taxon>
        <taxon>Teleostei</taxon>
        <taxon>Neoteleostei</taxon>
        <taxon>Acanthomorphata</taxon>
        <taxon>Ovalentaria</taxon>
        <taxon>Pomacentridae</taxon>
        <taxon>Amphiprion</taxon>
    </lineage>
</organism>
<dbReference type="Pfam" id="PF14604">
    <property type="entry name" value="SH3_9"/>
    <property type="match status" value="1"/>
</dbReference>
<evidence type="ECO:0000313" key="8">
    <source>
        <dbReference type="Proteomes" id="UP000265080"/>
    </source>
</evidence>
<feature type="compositionally biased region" description="Acidic residues" evidence="5">
    <location>
        <begin position="389"/>
        <end position="403"/>
    </location>
</feature>
<dbReference type="Pfam" id="PF02218">
    <property type="entry name" value="HS1_rep"/>
    <property type="match status" value="6"/>
</dbReference>
<dbReference type="Proteomes" id="UP000265080">
    <property type="component" value="Chromosome 21"/>
</dbReference>
<feature type="domain" description="SH3" evidence="6">
    <location>
        <begin position="455"/>
        <end position="512"/>
    </location>
</feature>
<dbReference type="Gene3D" id="2.30.30.40">
    <property type="entry name" value="SH3 Domains"/>
    <property type="match status" value="1"/>
</dbReference>
<dbReference type="GeneTree" id="ENSGT00940000158997"/>
<dbReference type="SUPFAM" id="SSF50044">
    <property type="entry name" value="SH3-domain"/>
    <property type="match status" value="1"/>
</dbReference>
<evidence type="ECO:0000256" key="5">
    <source>
        <dbReference type="SAM" id="MobiDB-lite"/>
    </source>
</evidence>
<feature type="region of interest" description="Disordered" evidence="5">
    <location>
        <begin position="282"/>
        <end position="452"/>
    </location>
</feature>
<protein>
    <submittedName>
        <fullName evidence="7">Hematopoietic cell-specific Lyn substrate 1</fullName>
    </submittedName>
</protein>
<sequence>MWKSVVGHNVSMKVAAEGDDWETDPDFENDVSEQEQRWGAKTIEGSGRKEHISVAELRNKVAVEHEQVKQKEHVPKASYGYGGKFGVEKDRMDKVALGHDYVAQVEQHSSQKDATKGFGGKYGVQKDRVDKSAMGFEYKGEVEQHGSQKDYSKGFGGKYGVEKEKVDKAALGYDYKGEIEKHQSQKDYAKGFGGKYGVETEKVDKAALGYDYKGETEKHQSQRDYSKGFGGKFGVEKEKVDKAALGYDYKSETEKHQSQKDYSAGFGGRYGVQADRMDKSAAGFSDIDSPSSAYEKTQPIEASSAGAGKLKARFENMAKASDEENRKKAEEGRARRQARESREREEARRRQQEQISREEENRPPPVPDVVPEYDMPPPEIHQHMPEIQETPEPEPEEEPEYDEPPALPPRSDDFDAPPLPVRSAEVEEDDGDYEELAEPPPPMPTDGDNDYEDLTCGLKARAIYDYQGEADDEISFNPDDVITNIEMIDEGWWKGQCHGCIGLFPAAYVELM</sequence>
<dbReference type="GO" id="GO:0016477">
    <property type="term" value="P:cell migration"/>
    <property type="evidence" value="ECO:0007669"/>
    <property type="project" value="TreeGrafter"/>
</dbReference>
<proteinExistence type="predicted"/>
<keyword evidence="2" id="KW-0597">Phosphoprotein</keyword>
<keyword evidence="8" id="KW-1185">Reference proteome</keyword>
<keyword evidence="1 4" id="KW-0728">SH3 domain</keyword>
<reference evidence="7 8" key="1">
    <citation type="submission" date="2018-03" db="EMBL/GenBank/DDBJ databases">
        <title>Finding Nemo's genes: A chromosome-scale reference assembly of the genome of the orange clownfish Amphiprion percula.</title>
        <authorList>
            <person name="Lehmann R."/>
        </authorList>
    </citation>
    <scope>NUCLEOTIDE SEQUENCE</scope>
</reference>
<dbReference type="GO" id="GO:0051015">
    <property type="term" value="F:actin filament binding"/>
    <property type="evidence" value="ECO:0007669"/>
    <property type="project" value="TreeGrafter"/>
</dbReference>
<dbReference type="PROSITE" id="PS50002">
    <property type="entry name" value="SH3"/>
    <property type="match status" value="1"/>
</dbReference>
<feature type="region of interest" description="Disordered" evidence="5">
    <location>
        <begin position="16"/>
        <end position="51"/>
    </location>
</feature>
<dbReference type="PROSITE" id="PS51090">
    <property type="entry name" value="CORTACTIN"/>
    <property type="match status" value="6"/>
</dbReference>
<dbReference type="InterPro" id="IPR003134">
    <property type="entry name" value="Hs1_Cortactin"/>
</dbReference>